<accession>A0A3Q7FNS1</accession>
<dbReference type="EnsemblPlants" id="Solyc03g093613.1.1">
    <property type="protein sequence ID" value="Solyc03g093613.1.1"/>
    <property type="gene ID" value="Solyc03g093613.1"/>
</dbReference>
<dbReference type="GO" id="GO:0003824">
    <property type="term" value="F:catalytic activity"/>
    <property type="evidence" value="ECO:0007669"/>
    <property type="project" value="UniProtKB-KW"/>
</dbReference>
<evidence type="ECO:0000259" key="3">
    <source>
        <dbReference type="Pfam" id="PF00078"/>
    </source>
</evidence>
<proteinExistence type="predicted"/>
<dbReference type="CDD" id="cd01647">
    <property type="entry name" value="RT_LTR"/>
    <property type="match status" value="1"/>
</dbReference>
<dbReference type="Proteomes" id="UP000004994">
    <property type="component" value="Chromosome 3"/>
</dbReference>
<dbReference type="PANTHER" id="PTHR37984">
    <property type="entry name" value="PROTEIN CBG26694"/>
    <property type="match status" value="1"/>
</dbReference>
<dbReference type="Gene3D" id="3.10.10.10">
    <property type="entry name" value="HIV Type 1 Reverse Transcriptase, subunit A, domain 1"/>
    <property type="match status" value="1"/>
</dbReference>
<feature type="compositionally biased region" description="Basic and acidic residues" evidence="2">
    <location>
        <begin position="1"/>
        <end position="10"/>
    </location>
</feature>
<reference evidence="5" key="2">
    <citation type="submission" date="2019-01" db="UniProtKB">
        <authorList>
            <consortium name="EnsemblPlants"/>
        </authorList>
    </citation>
    <scope>IDENTIFICATION</scope>
    <source>
        <strain evidence="5">cv. Heinz 1706</strain>
    </source>
</reference>
<keyword evidence="6" id="KW-1185">Reference proteome</keyword>
<dbReference type="PANTHER" id="PTHR37984:SF5">
    <property type="entry name" value="PROTEIN NYNRIN-LIKE"/>
    <property type="match status" value="1"/>
</dbReference>
<keyword evidence="1" id="KW-0511">Multifunctional enzyme</keyword>
<evidence type="ECO:0000313" key="5">
    <source>
        <dbReference type="EnsemblPlants" id="Solyc03g093613.1.1"/>
    </source>
</evidence>
<evidence type="ECO:0000256" key="1">
    <source>
        <dbReference type="ARBA" id="ARBA00023268"/>
    </source>
</evidence>
<dbReference type="FunFam" id="3.30.70.270:FF:000020">
    <property type="entry name" value="Transposon Tf2-6 polyprotein-like Protein"/>
    <property type="match status" value="1"/>
</dbReference>
<dbReference type="Gramene" id="Solyc03g093613.1.1">
    <property type="protein sequence ID" value="Solyc03g093613.1.1"/>
    <property type="gene ID" value="Solyc03g093613.1"/>
</dbReference>
<dbReference type="InterPro" id="IPR000477">
    <property type="entry name" value="RT_dom"/>
</dbReference>
<dbReference type="Pfam" id="PF00078">
    <property type="entry name" value="RVT_1"/>
    <property type="match status" value="1"/>
</dbReference>
<name>A0A3Q7FNS1_SOLLC</name>
<evidence type="ECO:0000256" key="2">
    <source>
        <dbReference type="SAM" id="MobiDB-lite"/>
    </source>
</evidence>
<dbReference type="InterPro" id="IPR050951">
    <property type="entry name" value="Retrovirus_Pol_polyprotein"/>
</dbReference>
<dbReference type="InterPro" id="IPR041577">
    <property type="entry name" value="RT_RNaseH_2"/>
</dbReference>
<dbReference type="Gene3D" id="3.30.70.270">
    <property type="match status" value="1"/>
</dbReference>
<feature type="domain" description="Reverse transcriptase/retrotransposon-derived protein RNase H-like" evidence="4">
    <location>
        <begin position="279"/>
        <end position="337"/>
    </location>
</feature>
<dbReference type="OMA" id="HPIAYIE"/>
<evidence type="ECO:0000259" key="4">
    <source>
        <dbReference type="Pfam" id="PF17919"/>
    </source>
</evidence>
<dbReference type="SUPFAM" id="SSF56672">
    <property type="entry name" value="DNA/RNA polymerases"/>
    <property type="match status" value="1"/>
</dbReference>
<dbReference type="InterPro" id="IPR043502">
    <property type="entry name" value="DNA/RNA_pol_sf"/>
</dbReference>
<evidence type="ECO:0008006" key="7">
    <source>
        <dbReference type="Google" id="ProtNLM"/>
    </source>
</evidence>
<dbReference type="AlphaFoldDB" id="A0A3Q7FNS1"/>
<dbReference type="InParanoid" id="A0A3Q7FNS1"/>
<reference evidence="5" key="1">
    <citation type="journal article" date="2012" name="Nature">
        <title>The tomato genome sequence provides insights into fleshy fruit evolution.</title>
        <authorList>
            <consortium name="Tomato Genome Consortium"/>
        </authorList>
    </citation>
    <scope>NUCLEOTIDE SEQUENCE [LARGE SCALE GENOMIC DNA]</scope>
    <source>
        <strain evidence="5">cv. Heinz 1706</strain>
    </source>
</reference>
<evidence type="ECO:0000313" key="6">
    <source>
        <dbReference type="Proteomes" id="UP000004994"/>
    </source>
</evidence>
<protein>
    <recommendedName>
        <fullName evidence="7">Reverse transcriptase/retrotransposon-derived protein RNase H-like domain-containing protein</fullName>
    </recommendedName>
</protein>
<dbReference type="InterPro" id="IPR043128">
    <property type="entry name" value="Rev_trsase/Diguanyl_cyclase"/>
</dbReference>
<feature type="region of interest" description="Disordered" evidence="2">
    <location>
        <begin position="1"/>
        <end position="20"/>
    </location>
</feature>
<sequence length="421" mass="48230">MDQNRAESSRGGDSAQGFGEEFENSMEAIQNLQQAEDVRTYQLSLIGCTKKPTFSSTNVKKPYEPNANRFSNGNIRRRLLTPAEMDEKRSKRLCFLCDEKYVPGHSLCITVVLVEKNYGSWRLCVDYRDLNKLTVKDKFPIPIIEDSLDELREAEVFYKIDLRAVYHQLRMKETKTYKTTFKTHERHYEFLVMTFGLTNEPSSFKSLMNYVSKPLLRSEKGVVATDPKKNSAVQAWFVPTNIKQVKGFLGLTRYCKRFFLNFGSIAKPLNELLKDNFVWNEGPTTAFHVLKDALVIPPLLALPNYDKPFIIENDASGLKIGVVLIQQGHPIAYIERIRLTWETDAELKAIIRKLQARSYKFSTWIGSQLRGQGRLVVGSDLQLRQTIIQLWNSTPQGGHAGMDATIKRLQSHFFLLEVTVS</sequence>
<organism evidence="5">
    <name type="scientific">Solanum lycopersicum</name>
    <name type="common">Tomato</name>
    <name type="synonym">Lycopersicon esculentum</name>
    <dbReference type="NCBI Taxonomy" id="4081"/>
    <lineage>
        <taxon>Eukaryota</taxon>
        <taxon>Viridiplantae</taxon>
        <taxon>Streptophyta</taxon>
        <taxon>Embryophyta</taxon>
        <taxon>Tracheophyta</taxon>
        <taxon>Spermatophyta</taxon>
        <taxon>Magnoliopsida</taxon>
        <taxon>eudicotyledons</taxon>
        <taxon>Gunneridae</taxon>
        <taxon>Pentapetalae</taxon>
        <taxon>asterids</taxon>
        <taxon>lamiids</taxon>
        <taxon>Solanales</taxon>
        <taxon>Solanaceae</taxon>
        <taxon>Solanoideae</taxon>
        <taxon>Solaneae</taxon>
        <taxon>Solanum</taxon>
        <taxon>Solanum subgen. Lycopersicon</taxon>
    </lineage>
</organism>
<dbReference type="STRING" id="4081.A0A3Q7FNS1"/>
<dbReference type="Pfam" id="PF17919">
    <property type="entry name" value="RT_RNaseH_2"/>
    <property type="match status" value="1"/>
</dbReference>
<feature type="domain" description="Reverse transcriptase" evidence="3">
    <location>
        <begin position="115"/>
        <end position="217"/>
    </location>
</feature>